<accession>A0AAD9LWJ5</accession>
<evidence type="ECO:0000256" key="1">
    <source>
        <dbReference type="SAM" id="MobiDB-lite"/>
    </source>
</evidence>
<reference evidence="3" key="1">
    <citation type="submission" date="2021-06" db="EMBL/GenBank/DDBJ databases">
        <title>Comparative genomics, transcriptomics and evolutionary studies reveal genomic signatures of adaptation to plant cell wall in hemibiotrophic fungi.</title>
        <authorList>
            <consortium name="DOE Joint Genome Institute"/>
            <person name="Baroncelli R."/>
            <person name="Diaz J.F."/>
            <person name="Benocci T."/>
            <person name="Peng M."/>
            <person name="Battaglia E."/>
            <person name="Haridas S."/>
            <person name="Andreopoulos W."/>
            <person name="Labutti K."/>
            <person name="Pangilinan J."/>
            <person name="Floch G.L."/>
            <person name="Makela M.R."/>
            <person name="Henrissat B."/>
            <person name="Grigoriev I.V."/>
            <person name="Crouch J.A."/>
            <person name="De Vries R.P."/>
            <person name="Sukno S.A."/>
            <person name="Thon M.R."/>
        </authorList>
    </citation>
    <scope>NUCLEOTIDE SEQUENCE</scope>
    <source>
        <strain evidence="3">MAFF235873</strain>
    </source>
</reference>
<evidence type="ECO:0000259" key="2">
    <source>
        <dbReference type="Pfam" id="PF13649"/>
    </source>
</evidence>
<dbReference type="GO" id="GO:0032259">
    <property type="term" value="P:methylation"/>
    <property type="evidence" value="ECO:0007669"/>
    <property type="project" value="UniProtKB-KW"/>
</dbReference>
<gene>
    <name evidence="3" type="ORF">LX32DRAFT_655880</name>
</gene>
<keyword evidence="3" id="KW-0808">Transferase</keyword>
<sequence>MSSLLSTPTPLRMGPEVTKKPAAAPAPGNGAAAEFLSGKPLNPSGDKANLIDFWPSCLLQHAQLREAMIAATKPLEVMDMACGTGVVSSYIHTLMKEMEPAQREKLRLTSADSSEAQLGIVQEKITREGWLESKVVQADIMNMSFPSETFDFIIVANALMLVADPYASLRDTRDAVACLGLPGQQPVSWPQSSIELTTLWGPGAWHSPTFAKSMFTAAGFVDVEVEIATNWVPFSSADQWCTVFQAFMHGVTERFWTKEQREKLKGELMPTIKAFLEKKYQGKPFKNERIILLTRGRKPEL</sequence>
<evidence type="ECO:0000313" key="4">
    <source>
        <dbReference type="Proteomes" id="UP001232148"/>
    </source>
</evidence>
<dbReference type="AlphaFoldDB" id="A0AAD9LWJ5"/>
<evidence type="ECO:0000313" key="3">
    <source>
        <dbReference type="EMBL" id="KAK2024896.1"/>
    </source>
</evidence>
<name>A0AAD9LWJ5_9PEZI</name>
<dbReference type="InterPro" id="IPR029063">
    <property type="entry name" value="SAM-dependent_MTases_sf"/>
</dbReference>
<organism evidence="3 4">
    <name type="scientific">Colletotrichum zoysiae</name>
    <dbReference type="NCBI Taxonomy" id="1216348"/>
    <lineage>
        <taxon>Eukaryota</taxon>
        <taxon>Fungi</taxon>
        <taxon>Dikarya</taxon>
        <taxon>Ascomycota</taxon>
        <taxon>Pezizomycotina</taxon>
        <taxon>Sordariomycetes</taxon>
        <taxon>Hypocreomycetidae</taxon>
        <taxon>Glomerellales</taxon>
        <taxon>Glomerellaceae</taxon>
        <taxon>Colletotrichum</taxon>
        <taxon>Colletotrichum graminicola species complex</taxon>
    </lineage>
</organism>
<dbReference type="EMBL" id="MU842951">
    <property type="protein sequence ID" value="KAK2024896.1"/>
    <property type="molecule type" value="Genomic_DNA"/>
</dbReference>
<dbReference type="CDD" id="cd02440">
    <property type="entry name" value="AdoMet_MTases"/>
    <property type="match status" value="1"/>
</dbReference>
<feature type="compositionally biased region" description="Low complexity" evidence="1">
    <location>
        <begin position="21"/>
        <end position="33"/>
    </location>
</feature>
<keyword evidence="3" id="KW-0489">Methyltransferase</keyword>
<dbReference type="GO" id="GO:0008168">
    <property type="term" value="F:methyltransferase activity"/>
    <property type="evidence" value="ECO:0007669"/>
    <property type="project" value="UniProtKB-KW"/>
</dbReference>
<proteinExistence type="predicted"/>
<dbReference type="Proteomes" id="UP001232148">
    <property type="component" value="Unassembled WGS sequence"/>
</dbReference>
<feature type="domain" description="Methyltransferase" evidence="2">
    <location>
        <begin position="77"/>
        <end position="167"/>
    </location>
</feature>
<protein>
    <submittedName>
        <fullName evidence="3">S-adenosyl-L-methionine-dependent methyltransferase</fullName>
    </submittedName>
</protein>
<dbReference type="SUPFAM" id="SSF53335">
    <property type="entry name" value="S-adenosyl-L-methionine-dependent methyltransferases"/>
    <property type="match status" value="1"/>
</dbReference>
<comment type="caution">
    <text evidence="3">The sequence shown here is derived from an EMBL/GenBank/DDBJ whole genome shotgun (WGS) entry which is preliminary data.</text>
</comment>
<feature type="region of interest" description="Disordered" evidence="1">
    <location>
        <begin position="1"/>
        <end position="38"/>
    </location>
</feature>
<keyword evidence="4" id="KW-1185">Reference proteome</keyword>
<dbReference type="InterPro" id="IPR041698">
    <property type="entry name" value="Methyltransf_25"/>
</dbReference>
<dbReference type="Pfam" id="PF13649">
    <property type="entry name" value="Methyltransf_25"/>
    <property type="match status" value="1"/>
</dbReference>
<dbReference type="Gene3D" id="3.40.50.150">
    <property type="entry name" value="Vaccinia Virus protein VP39"/>
    <property type="match status" value="1"/>
</dbReference>